<sequence length="255" mass="29407">MKKTESALEKNINVVFGFYLNPKSNWKAILSGQLNDLKRYQLLAAAKLHIIITNPHNTEGAENIIRNICGSTPTILTYAENAYEYWALKYAWDLANSNPNGQLAYLHSKGISYDIEKRTRFEKTLTRETFQGWRKITRLLDDKAIRKVGLFPSTEGWIWFNFWWTTAHYITTLPEPIISTDRYTHESWLHRTSAPLEKDCFSLYSGAVGNFDVDETNAKMKALTKSAVLQIPALRRLALQLKKTVHPLLQRQKNS</sequence>
<evidence type="ECO:0000313" key="1">
    <source>
        <dbReference type="EMBL" id="TBU83975.1"/>
    </source>
</evidence>
<organism evidence="1 2">
    <name type="scientific">Phytopseudomonas daroniae</name>
    <dbReference type="NCBI Taxonomy" id="2487519"/>
    <lineage>
        <taxon>Bacteria</taxon>
        <taxon>Pseudomonadati</taxon>
        <taxon>Pseudomonadota</taxon>
        <taxon>Gammaproteobacteria</taxon>
        <taxon>Pseudomonadales</taxon>
        <taxon>Pseudomonadaceae</taxon>
        <taxon>Phytopseudomonas</taxon>
    </lineage>
</organism>
<keyword evidence="2" id="KW-1185">Reference proteome</keyword>
<dbReference type="RefSeq" id="WP_131178160.1">
    <property type="nucleotide sequence ID" value="NZ_QJUI01000001.1"/>
</dbReference>
<accession>A0A4Q9QSA0</accession>
<name>A0A4Q9QSA0_9GAMM</name>
<dbReference type="Proteomes" id="UP000292302">
    <property type="component" value="Unassembled WGS sequence"/>
</dbReference>
<dbReference type="OrthoDB" id="7063501at2"/>
<proteinExistence type="predicted"/>
<dbReference type="AlphaFoldDB" id="A0A4Q9QSA0"/>
<gene>
    <name evidence="1" type="ORF">DNK06_00855</name>
</gene>
<dbReference type="EMBL" id="QJUI01000001">
    <property type="protein sequence ID" value="TBU83975.1"/>
    <property type="molecule type" value="Genomic_DNA"/>
</dbReference>
<evidence type="ECO:0000313" key="2">
    <source>
        <dbReference type="Proteomes" id="UP000292302"/>
    </source>
</evidence>
<comment type="caution">
    <text evidence="1">The sequence shown here is derived from an EMBL/GenBank/DDBJ whole genome shotgun (WGS) entry which is preliminary data.</text>
</comment>
<reference evidence="1 2" key="1">
    <citation type="submission" date="2018-06" db="EMBL/GenBank/DDBJ databases">
        <title>Three novel Pseudomonas species isolated from symptomatic oak.</title>
        <authorList>
            <person name="Bueno-Gonzalez V."/>
            <person name="Brady C."/>
        </authorList>
    </citation>
    <scope>NUCLEOTIDE SEQUENCE [LARGE SCALE GENOMIC DNA]</scope>
    <source>
        <strain evidence="1 2">P9A</strain>
    </source>
</reference>
<protein>
    <submittedName>
        <fullName evidence="1">Uncharacterized protein</fullName>
    </submittedName>
</protein>